<keyword evidence="4" id="KW-0732">Signal</keyword>
<dbReference type="EMBL" id="VCEI01000025">
    <property type="protein sequence ID" value="TLU92439.1"/>
    <property type="molecule type" value="Genomic_DNA"/>
</dbReference>
<dbReference type="Pfam" id="PF18962">
    <property type="entry name" value="Por_Secre_tail"/>
    <property type="match status" value="1"/>
</dbReference>
<dbReference type="SMART" id="SM00089">
    <property type="entry name" value="PKD"/>
    <property type="match status" value="2"/>
</dbReference>
<dbReference type="InterPro" id="IPR022409">
    <property type="entry name" value="PKD/Chitinase_dom"/>
</dbReference>
<feature type="domain" description="PKD/Chitinase" evidence="10">
    <location>
        <begin position="42"/>
        <end position="129"/>
    </location>
</feature>
<dbReference type="SUPFAM" id="SSF49313">
    <property type="entry name" value="Cadherin-like"/>
    <property type="match status" value="2"/>
</dbReference>
<dbReference type="RefSeq" id="WP_138282547.1">
    <property type="nucleotide sequence ID" value="NZ_VCEI01000025.1"/>
</dbReference>
<organism evidence="11 12">
    <name type="scientific">Dyadobacter sediminis</name>
    <dbReference type="NCBI Taxonomy" id="1493691"/>
    <lineage>
        <taxon>Bacteria</taxon>
        <taxon>Pseudomonadati</taxon>
        <taxon>Bacteroidota</taxon>
        <taxon>Cytophagia</taxon>
        <taxon>Cytophagales</taxon>
        <taxon>Spirosomataceae</taxon>
        <taxon>Dyadobacter</taxon>
    </lineage>
</organism>
<comment type="subcellular location">
    <subcellularLocation>
        <location evidence="1">Endoplasmic reticulum membrane</location>
        <topology evidence="1">Single-pass type I membrane protein</topology>
    </subcellularLocation>
</comment>
<keyword evidence="8" id="KW-0325">Glycoprotein</keyword>
<keyword evidence="7" id="KW-0472">Membrane</keyword>
<evidence type="ECO:0000313" key="11">
    <source>
        <dbReference type="EMBL" id="TLU92439.1"/>
    </source>
</evidence>
<dbReference type="Pfam" id="PF11721">
    <property type="entry name" value="Malectin"/>
    <property type="match status" value="2"/>
</dbReference>
<keyword evidence="12" id="KW-1185">Reference proteome</keyword>
<gene>
    <name evidence="11" type="ORF">FEM55_17110</name>
</gene>
<proteinExistence type="inferred from homology"/>
<accession>A0A5R9KCH8</accession>
<dbReference type="OrthoDB" id="908908at2"/>
<dbReference type="GO" id="GO:0005509">
    <property type="term" value="F:calcium ion binding"/>
    <property type="evidence" value="ECO:0007669"/>
    <property type="project" value="InterPro"/>
</dbReference>
<evidence type="ECO:0000259" key="10">
    <source>
        <dbReference type="SMART" id="SM00089"/>
    </source>
</evidence>
<evidence type="ECO:0000256" key="2">
    <source>
        <dbReference type="ARBA" id="ARBA00009141"/>
    </source>
</evidence>
<evidence type="ECO:0000256" key="6">
    <source>
        <dbReference type="ARBA" id="ARBA00022989"/>
    </source>
</evidence>
<dbReference type="AlphaFoldDB" id="A0A5R9KCH8"/>
<name>A0A5R9KCH8_9BACT</name>
<dbReference type="NCBIfam" id="TIGR04183">
    <property type="entry name" value="Por_Secre_tail"/>
    <property type="match status" value="1"/>
</dbReference>
<comment type="similarity">
    <text evidence="2">Belongs to the malectin family.</text>
</comment>
<dbReference type="InterPro" id="IPR039155">
    <property type="entry name" value="MLEC"/>
</dbReference>
<feature type="non-terminal residue" evidence="11">
    <location>
        <position position="1"/>
    </location>
</feature>
<dbReference type="GO" id="GO:0016020">
    <property type="term" value="C:membrane"/>
    <property type="evidence" value="ECO:0007669"/>
    <property type="project" value="InterPro"/>
</dbReference>
<evidence type="ECO:0000256" key="9">
    <source>
        <dbReference type="ARBA" id="ARBA00023277"/>
    </source>
</evidence>
<dbReference type="SUPFAM" id="SSF49785">
    <property type="entry name" value="Galactose-binding domain-like"/>
    <property type="match status" value="2"/>
</dbReference>
<dbReference type="Gene3D" id="2.60.120.430">
    <property type="entry name" value="Galactose-binding lectin"/>
    <property type="match status" value="3"/>
</dbReference>
<dbReference type="PANTHER" id="PTHR13460">
    <property type="match status" value="1"/>
</dbReference>
<reference evidence="11 12" key="1">
    <citation type="submission" date="2019-05" db="EMBL/GenBank/DDBJ databases">
        <authorList>
            <person name="Qu J.-H."/>
        </authorList>
    </citation>
    <scope>NUCLEOTIDE SEQUENCE [LARGE SCALE GENOMIC DNA]</scope>
    <source>
        <strain evidence="11 12">Z12</strain>
    </source>
</reference>
<dbReference type="InterPro" id="IPR021720">
    <property type="entry name" value="Malectin_dom"/>
</dbReference>
<dbReference type="InterPro" id="IPR008979">
    <property type="entry name" value="Galactose-bd-like_sf"/>
</dbReference>
<dbReference type="Pfam" id="PF05345">
    <property type="entry name" value="He_PIG"/>
    <property type="match status" value="2"/>
</dbReference>
<keyword evidence="5" id="KW-0256">Endoplasmic reticulum</keyword>
<evidence type="ECO:0000256" key="3">
    <source>
        <dbReference type="ARBA" id="ARBA00022692"/>
    </source>
</evidence>
<dbReference type="InterPro" id="IPR026444">
    <property type="entry name" value="Secre_tail"/>
</dbReference>
<dbReference type="InterPro" id="IPR015919">
    <property type="entry name" value="Cadherin-like_sf"/>
</dbReference>
<comment type="caution">
    <text evidence="11">The sequence shown here is derived from an EMBL/GenBank/DDBJ whole genome shotgun (WGS) entry which is preliminary data.</text>
</comment>
<dbReference type="PANTHER" id="PTHR13460:SF0">
    <property type="entry name" value="MALECTIN"/>
    <property type="match status" value="1"/>
</dbReference>
<keyword evidence="3" id="KW-0812">Transmembrane</keyword>
<dbReference type="GO" id="GO:0030246">
    <property type="term" value="F:carbohydrate binding"/>
    <property type="evidence" value="ECO:0007669"/>
    <property type="project" value="InterPro"/>
</dbReference>
<protein>
    <submittedName>
        <fullName evidence="11">T9SS type A sorting domain-containing protein</fullName>
    </submittedName>
</protein>
<sequence>VLERFTVTVTDGILNINLTSGSANMPKISAIEVLPQLNAAPELAVIGSKTATTGQALSFTASATDADPGQSRTFSLVNAPAGAVINASTGAFSWTPAIAGSFTFTVKVTDNGSPALSDEETITVTVGSAPVSTAAVRINTGSTAAYTTADGRVFSADQYYGNVSGGTGTLASTVDILNTTDDVLYRSERSAATISYGIPVSSGTVSVVLHFAETYFGAPGKVAGGTGKRLFNVDIEGGRKLTNYDIYAKAGGAVRPVLERFTVTVTDGILNINLTSGSANMPKISAIEVLPQTATANAAPELAVIGSKTATTGQALSFTASATDADPGQSRTFSLVNAPAGAVINASTGAFSWTPAAAGSFSFTVKVTDNGSPALSDEETITVTVGNTTTTAAAIRINAGATTAFTTADGRQFIADKYFAGTNGTSTLASTVDILNTTNDELYRSERSSAAFNYSIPVTNGTMNVVLHFAETWFGAPGKVAGGTGKRMFNVDIEGSRKLTNYDIYAKAGGAVRPILETFAVTVKDGVLNINFTSGSANLPKISAIEVLPQTATAARTGQVEIFNPETKAELKKSAIYPNPVQKSFTVEFSEQHTNNVTLELINQTGRTYKINAPKQSTAGSKATIDISNLSLTEGIYMLKIQSAAATEVIRVYVVN</sequence>
<dbReference type="CDD" id="cd11304">
    <property type="entry name" value="Cadherin_repeat"/>
    <property type="match status" value="1"/>
</dbReference>
<keyword evidence="6" id="KW-1133">Transmembrane helix</keyword>
<evidence type="ECO:0000313" key="12">
    <source>
        <dbReference type="Proteomes" id="UP000309788"/>
    </source>
</evidence>
<feature type="domain" description="PKD/Chitinase" evidence="10">
    <location>
        <begin position="301"/>
        <end position="388"/>
    </location>
</feature>
<evidence type="ECO:0000256" key="8">
    <source>
        <dbReference type="ARBA" id="ARBA00023180"/>
    </source>
</evidence>
<evidence type="ECO:0000256" key="1">
    <source>
        <dbReference type="ARBA" id="ARBA00004115"/>
    </source>
</evidence>
<dbReference type="InterPro" id="IPR013783">
    <property type="entry name" value="Ig-like_fold"/>
</dbReference>
<dbReference type="Proteomes" id="UP000309788">
    <property type="component" value="Unassembled WGS sequence"/>
</dbReference>
<evidence type="ECO:0000256" key="4">
    <source>
        <dbReference type="ARBA" id="ARBA00022729"/>
    </source>
</evidence>
<evidence type="ECO:0000256" key="5">
    <source>
        <dbReference type="ARBA" id="ARBA00022824"/>
    </source>
</evidence>
<dbReference type="Gene3D" id="2.60.40.10">
    <property type="entry name" value="Immunoglobulins"/>
    <property type="match status" value="2"/>
</dbReference>
<keyword evidence="9" id="KW-0119">Carbohydrate metabolism</keyword>
<evidence type="ECO:0000256" key="7">
    <source>
        <dbReference type="ARBA" id="ARBA00023136"/>
    </source>
</evidence>